<keyword evidence="9" id="KW-1185">Reference proteome</keyword>
<dbReference type="STRING" id="1336232.GCA_000518825_00037"/>
<dbReference type="KEGG" id="mchc:CK556_01045"/>
<dbReference type="NCBIfam" id="TIGR00830">
    <property type="entry name" value="PTBA"/>
    <property type="match status" value="1"/>
</dbReference>
<dbReference type="InterPro" id="IPR050890">
    <property type="entry name" value="PTS_EIIA_component"/>
</dbReference>
<feature type="domain" description="PTS EIIA type-1" evidence="7">
    <location>
        <begin position="29"/>
        <end position="133"/>
    </location>
</feature>
<dbReference type="PROSITE" id="PS51093">
    <property type="entry name" value="PTS_EIIA_TYPE_1"/>
    <property type="match status" value="1"/>
</dbReference>
<dbReference type="PROSITE" id="PS00371">
    <property type="entry name" value="PTS_EIIA_TYPE_1_HIS"/>
    <property type="match status" value="1"/>
</dbReference>
<evidence type="ECO:0000256" key="5">
    <source>
        <dbReference type="ARBA" id="ARBA00022683"/>
    </source>
</evidence>
<evidence type="ECO:0000259" key="7">
    <source>
        <dbReference type="PROSITE" id="PS51093"/>
    </source>
</evidence>
<dbReference type="Gene3D" id="2.70.70.10">
    <property type="entry name" value="Glucose Permease (Domain IIA)"/>
    <property type="match status" value="1"/>
</dbReference>
<sequence>MGLFSKKSKSVEIYAPVDGEVVGLDKVEDEVFSGKMMGDGLAIVPANGDFVSPMTAELASVFPTKHAYGFREKSGVEVLVHIGLDTVNLEGEGFESFVKQGDKVKQGDPMVKVDLKFVKPKVPSITTPIIVTNPNGKTITIVKMGKVKKGELIATVG</sequence>
<dbReference type="PANTHER" id="PTHR45008">
    <property type="entry name" value="PTS SYSTEM GLUCOSE-SPECIFIC EIIA COMPONENT"/>
    <property type="match status" value="1"/>
</dbReference>
<dbReference type="InterPro" id="IPR001127">
    <property type="entry name" value="PTS_EIIA_1_perm"/>
</dbReference>
<evidence type="ECO:0000313" key="9">
    <source>
        <dbReference type="Proteomes" id="UP000232229"/>
    </source>
</evidence>
<keyword evidence="2" id="KW-0813">Transport</keyword>
<dbReference type="RefSeq" id="WP_027875231.1">
    <property type="nucleotide sequence ID" value="NZ_CP023173.1"/>
</dbReference>
<dbReference type="InterPro" id="IPR011055">
    <property type="entry name" value="Dup_hybrid_motif"/>
</dbReference>
<dbReference type="EMBL" id="CP023173">
    <property type="protein sequence ID" value="ASZ08944.1"/>
    <property type="molecule type" value="Genomic_DNA"/>
</dbReference>
<evidence type="ECO:0000256" key="2">
    <source>
        <dbReference type="ARBA" id="ARBA00022448"/>
    </source>
</evidence>
<keyword evidence="6" id="KW-0418">Kinase</keyword>
<reference evidence="8 9" key="1">
    <citation type="submission" date="2017-08" db="EMBL/GenBank/DDBJ databases">
        <title>Complete Genome Sequence of Mesoplasma chauliocola.</title>
        <authorList>
            <person name="Knight T.F.Jr."/>
            <person name="Citino T."/>
        </authorList>
    </citation>
    <scope>NUCLEOTIDE SEQUENCE [LARGE SCALE GENOMIC DNA]</scope>
    <source>
        <strain evidence="8 9">CHPA-2</strain>
    </source>
</reference>
<protein>
    <submittedName>
        <fullName evidence="8">PTS glucose transporter subunit IIA</fullName>
    </submittedName>
</protein>
<evidence type="ECO:0000256" key="6">
    <source>
        <dbReference type="ARBA" id="ARBA00022777"/>
    </source>
</evidence>
<gene>
    <name evidence="8" type="ORF">CK556_01045</name>
</gene>
<evidence type="ECO:0000256" key="1">
    <source>
        <dbReference type="ARBA" id="ARBA00004496"/>
    </source>
</evidence>
<dbReference type="Pfam" id="PF00358">
    <property type="entry name" value="PTS_EIIA_1"/>
    <property type="match status" value="1"/>
</dbReference>
<evidence type="ECO:0000256" key="4">
    <source>
        <dbReference type="ARBA" id="ARBA00022679"/>
    </source>
</evidence>
<dbReference type="SUPFAM" id="SSF51261">
    <property type="entry name" value="Duplicated hybrid motif"/>
    <property type="match status" value="1"/>
</dbReference>
<dbReference type="PANTHER" id="PTHR45008:SF1">
    <property type="entry name" value="PTS SYSTEM GLUCOSE-SPECIFIC EIIA COMPONENT"/>
    <property type="match status" value="1"/>
</dbReference>
<organism evidence="8 9">
    <name type="scientific">Mesoplasma chauliocola</name>
    <dbReference type="NCBI Taxonomy" id="216427"/>
    <lineage>
        <taxon>Bacteria</taxon>
        <taxon>Bacillati</taxon>
        <taxon>Mycoplasmatota</taxon>
        <taxon>Mollicutes</taxon>
        <taxon>Entomoplasmatales</taxon>
        <taxon>Entomoplasmataceae</taxon>
        <taxon>Mesoplasma</taxon>
    </lineage>
</organism>
<evidence type="ECO:0000313" key="8">
    <source>
        <dbReference type="EMBL" id="ASZ08944.1"/>
    </source>
</evidence>
<dbReference type="AlphaFoldDB" id="A0A249SMN1"/>
<dbReference type="GO" id="GO:0016301">
    <property type="term" value="F:kinase activity"/>
    <property type="evidence" value="ECO:0007669"/>
    <property type="project" value="UniProtKB-KW"/>
</dbReference>
<keyword evidence="5" id="KW-0598">Phosphotransferase system</keyword>
<keyword evidence="3 8" id="KW-0762">Sugar transport</keyword>
<comment type="subcellular location">
    <subcellularLocation>
        <location evidence="1">Cytoplasm</location>
    </subcellularLocation>
</comment>
<keyword evidence="4" id="KW-0808">Transferase</keyword>
<accession>A0A249SMN1</accession>
<evidence type="ECO:0000256" key="3">
    <source>
        <dbReference type="ARBA" id="ARBA00022597"/>
    </source>
</evidence>
<dbReference type="FunFam" id="2.70.70.10:FF:000001">
    <property type="entry name" value="PTS system glucose-specific IIA component"/>
    <property type="match status" value="1"/>
</dbReference>
<proteinExistence type="predicted"/>
<dbReference type="GO" id="GO:0005737">
    <property type="term" value="C:cytoplasm"/>
    <property type="evidence" value="ECO:0007669"/>
    <property type="project" value="UniProtKB-SubCell"/>
</dbReference>
<name>A0A249SMN1_9MOLU</name>
<dbReference type="GO" id="GO:0009401">
    <property type="term" value="P:phosphoenolpyruvate-dependent sugar phosphotransferase system"/>
    <property type="evidence" value="ECO:0007669"/>
    <property type="project" value="UniProtKB-KW"/>
</dbReference>
<dbReference type="Proteomes" id="UP000232229">
    <property type="component" value="Chromosome"/>
</dbReference>